<evidence type="ECO:0000313" key="3">
    <source>
        <dbReference type="EMBL" id="VTJ87859.1"/>
    </source>
</evidence>
<protein>
    <recommendedName>
        <fullName evidence="5">Cadherin domain-containing protein</fullName>
    </recommendedName>
</protein>
<dbReference type="CDD" id="cd11304">
    <property type="entry name" value="Cadherin_repeat"/>
    <property type="match status" value="1"/>
</dbReference>
<dbReference type="Gene3D" id="2.60.40.60">
    <property type="entry name" value="Cadherins"/>
    <property type="match status" value="1"/>
</dbReference>
<accession>A0A5E4D4H1</accession>
<evidence type="ECO:0008006" key="5">
    <source>
        <dbReference type="Google" id="ProtNLM"/>
    </source>
</evidence>
<feature type="non-terminal residue" evidence="3">
    <location>
        <position position="72"/>
    </location>
</feature>
<comment type="caution">
    <text evidence="3">The sequence shown here is derived from an EMBL/GenBank/DDBJ whole genome shotgun (WGS) entry which is preliminary data.</text>
</comment>
<dbReference type="GO" id="GO:0016020">
    <property type="term" value="C:membrane"/>
    <property type="evidence" value="ECO:0007669"/>
    <property type="project" value="UniProtKB-SubCell"/>
</dbReference>
<dbReference type="AlphaFoldDB" id="A0A5E4D4H1"/>
<gene>
    <name evidence="3" type="ORF">MONAX_5E042862</name>
</gene>
<dbReference type="EMBL" id="CABDUW010002742">
    <property type="protein sequence ID" value="VTJ87859.1"/>
    <property type="molecule type" value="Genomic_DNA"/>
</dbReference>
<evidence type="ECO:0000256" key="2">
    <source>
        <dbReference type="ARBA" id="ARBA00023136"/>
    </source>
</evidence>
<comment type="subcellular location">
    <subcellularLocation>
        <location evidence="1">Membrane</location>
    </subcellularLocation>
</comment>
<dbReference type="InterPro" id="IPR015919">
    <property type="entry name" value="Cadherin-like_sf"/>
</dbReference>
<reference evidence="3" key="1">
    <citation type="submission" date="2019-04" db="EMBL/GenBank/DDBJ databases">
        <authorList>
            <person name="Alioto T."/>
            <person name="Alioto T."/>
        </authorList>
    </citation>
    <scope>NUCLEOTIDE SEQUENCE [LARGE SCALE GENOMIC DNA]</scope>
</reference>
<dbReference type="GO" id="GO:0005509">
    <property type="term" value="F:calcium ion binding"/>
    <property type="evidence" value="ECO:0007669"/>
    <property type="project" value="InterPro"/>
</dbReference>
<dbReference type="Proteomes" id="UP000335636">
    <property type="component" value="Unassembled WGS sequence"/>
</dbReference>
<organism evidence="3 4">
    <name type="scientific">Marmota monax</name>
    <name type="common">Woodchuck</name>
    <dbReference type="NCBI Taxonomy" id="9995"/>
    <lineage>
        <taxon>Eukaryota</taxon>
        <taxon>Metazoa</taxon>
        <taxon>Chordata</taxon>
        <taxon>Craniata</taxon>
        <taxon>Vertebrata</taxon>
        <taxon>Euteleostomi</taxon>
        <taxon>Mammalia</taxon>
        <taxon>Eutheria</taxon>
        <taxon>Euarchontoglires</taxon>
        <taxon>Glires</taxon>
        <taxon>Rodentia</taxon>
        <taxon>Sciuromorpha</taxon>
        <taxon>Sciuridae</taxon>
        <taxon>Xerinae</taxon>
        <taxon>Marmotini</taxon>
        <taxon>Marmota</taxon>
    </lineage>
</organism>
<evidence type="ECO:0000256" key="1">
    <source>
        <dbReference type="ARBA" id="ARBA00004370"/>
    </source>
</evidence>
<feature type="non-terminal residue" evidence="3">
    <location>
        <position position="1"/>
    </location>
</feature>
<dbReference type="SUPFAM" id="SSF49313">
    <property type="entry name" value="Cadherin-like"/>
    <property type="match status" value="1"/>
</dbReference>
<name>A0A5E4D4H1_MARMO</name>
<sequence length="72" mass="7915">ILTIIVRVSRINELNPVGTTSVTFSIFENSPVDALVGKITFTDADWPFNNLKYTIVGGNVGTPPKFYIEPDT</sequence>
<keyword evidence="4" id="KW-1185">Reference proteome</keyword>
<evidence type="ECO:0000313" key="4">
    <source>
        <dbReference type="Proteomes" id="UP000335636"/>
    </source>
</evidence>
<keyword evidence="2" id="KW-0472">Membrane</keyword>
<proteinExistence type="predicted"/>